<dbReference type="EMBL" id="MPTW01000032">
    <property type="protein sequence ID" value="OME64302.1"/>
    <property type="molecule type" value="Genomic_DNA"/>
</dbReference>
<name>A0A1R0Z7Y1_9BACL</name>
<reference evidence="1 2" key="1">
    <citation type="submission" date="2016-11" db="EMBL/GenBank/DDBJ databases">
        <title>Paenibacillus species isolates.</title>
        <authorList>
            <person name="Beno S.M."/>
        </authorList>
    </citation>
    <scope>NUCLEOTIDE SEQUENCE [LARGE SCALE GENOMIC DNA]</scope>
    <source>
        <strain evidence="1 2">FSL H7-0443</strain>
    </source>
</reference>
<gene>
    <name evidence="1" type="ORF">BSK65_29035</name>
</gene>
<protein>
    <recommendedName>
        <fullName evidence="3">DUF4830 domain-containing protein</fullName>
    </recommendedName>
</protein>
<evidence type="ECO:0008006" key="3">
    <source>
        <dbReference type="Google" id="ProtNLM"/>
    </source>
</evidence>
<comment type="caution">
    <text evidence="1">The sequence shown here is derived from an EMBL/GenBank/DDBJ whole genome shotgun (WGS) entry which is preliminary data.</text>
</comment>
<proteinExistence type="predicted"/>
<evidence type="ECO:0000313" key="1">
    <source>
        <dbReference type="EMBL" id="OME64302.1"/>
    </source>
</evidence>
<sequence>MRYLNFGILIGLKLLILVGCNNEVTGDEKIAEQYVMAQGYKDITYKGEVYSYTLEKSKLFESTESIPFQQAWGVQKVEPEKYFGKVIKIYGYTVQNHPLEKIYKSKINVYIMLSKSEVIGGYSFPDNDSDGGCYSLDGKTLEEVTGLSYKEWSDNWKKNMESHYANGTR</sequence>
<organism evidence="1 2">
    <name type="scientific">Paenibacillus odorifer</name>
    <dbReference type="NCBI Taxonomy" id="189426"/>
    <lineage>
        <taxon>Bacteria</taxon>
        <taxon>Bacillati</taxon>
        <taxon>Bacillota</taxon>
        <taxon>Bacilli</taxon>
        <taxon>Bacillales</taxon>
        <taxon>Paenibacillaceae</taxon>
        <taxon>Paenibacillus</taxon>
    </lineage>
</organism>
<dbReference type="Proteomes" id="UP000187425">
    <property type="component" value="Unassembled WGS sequence"/>
</dbReference>
<accession>A0A1R0Z7Y1</accession>
<dbReference type="RefSeq" id="WP_076286961.1">
    <property type="nucleotide sequence ID" value="NZ_MPTW01000032.1"/>
</dbReference>
<dbReference type="AlphaFoldDB" id="A0A1R0Z7Y1"/>
<evidence type="ECO:0000313" key="2">
    <source>
        <dbReference type="Proteomes" id="UP000187425"/>
    </source>
</evidence>